<protein>
    <submittedName>
        <fullName evidence="9">Uncharacterized protein</fullName>
    </submittedName>
</protein>
<dbReference type="OrthoDB" id="5600360at2759"/>
<feature type="domain" description="RBP-J/Cbf11/Cbf12 DNA binding" evidence="7">
    <location>
        <begin position="240"/>
        <end position="380"/>
    </location>
</feature>
<dbReference type="Pfam" id="PF09270">
    <property type="entry name" value="BTD"/>
    <property type="match status" value="1"/>
</dbReference>
<evidence type="ECO:0000256" key="1">
    <source>
        <dbReference type="ARBA" id="ARBA00004123"/>
    </source>
</evidence>
<dbReference type="InterPro" id="IPR013783">
    <property type="entry name" value="Ig-like_fold"/>
</dbReference>
<keyword evidence="4" id="KW-0238">DNA-binding</keyword>
<dbReference type="SMART" id="SM01268">
    <property type="entry name" value="BTD"/>
    <property type="match status" value="1"/>
</dbReference>
<dbReference type="FunFam" id="2.60.40.1450:FF:000001">
    <property type="entry name" value="Recombining binding protein suppressor of hairless"/>
    <property type="match status" value="1"/>
</dbReference>
<dbReference type="Gene3D" id="2.60.40.10">
    <property type="entry name" value="Immunoglobulins"/>
    <property type="match status" value="1"/>
</dbReference>
<organism evidence="9 10">
    <name type="scientific">Brachionus calyciflorus</name>
    <dbReference type="NCBI Taxonomy" id="104777"/>
    <lineage>
        <taxon>Eukaryota</taxon>
        <taxon>Metazoa</taxon>
        <taxon>Spiralia</taxon>
        <taxon>Gnathifera</taxon>
        <taxon>Rotifera</taxon>
        <taxon>Eurotatoria</taxon>
        <taxon>Monogononta</taxon>
        <taxon>Pseudotrocha</taxon>
        <taxon>Ploima</taxon>
        <taxon>Brachionidae</taxon>
        <taxon>Brachionus</taxon>
    </lineage>
</organism>
<reference evidence="9" key="1">
    <citation type="submission" date="2021-02" db="EMBL/GenBank/DDBJ databases">
        <authorList>
            <person name="Nowell W R."/>
        </authorList>
    </citation>
    <scope>NUCLEOTIDE SEQUENCE</scope>
    <source>
        <strain evidence="9">Ploen Becks lab</strain>
    </source>
</reference>
<proteinExistence type="inferred from homology"/>
<comment type="similarity">
    <text evidence="2">Belongs to the Su(H) family.</text>
</comment>
<keyword evidence="6" id="KW-0539">Nucleus</keyword>
<name>A0A814AHN2_9BILA</name>
<dbReference type="InterPro" id="IPR038007">
    <property type="entry name" value="RBP-Jkappa_IPT"/>
</dbReference>
<dbReference type="SUPFAM" id="SSF49417">
    <property type="entry name" value="p53-like transcription factors"/>
    <property type="match status" value="1"/>
</dbReference>
<dbReference type="InterPro" id="IPR014756">
    <property type="entry name" value="Ig_E-set"/>
</dbReference>
<dbReference type="GO" id="GO:0005634">
    <property type="term" value="C:nucleus"/>
    <property type="evidence" value="ECO:0007669"/>
    <property type="project" value="UniProtKB-SubCell"/>
</dbReference>
<dbReference type="InterPro" id="IPR008967">
    <property type="entry name" value="p53-like_TF_DNA-bd_sf"/>
</dbReference>
<dbReference type="Pfam" id="PF09271">
    <property type="entry name" value="LAG1-DNAbind"/>
    <property type="match status" value="1"/>
</dbReference>
<dbReference type="Proteomes" id="UP000663879">
    <property type="component" value="Unassembled WGS sequence"/>
</dbReference>
<dbReference type="FunFam" id="2.80.10.50:FF:000003">
    <property type="entry name" value="recombining binding protein suppressor of hairless"/>
    <property type="match status" value="1"/>
</dbReference>
<dbReference type="SUPFAM" id="SSF81296">
    <property type="entry name" value="E set domains"/>
    <property type="match status" value="1"/>
</dbReference>
<evidence type="ECO:0000256" key="4">
    <source>
        <dbReference type="ARBA" id="ARBA00023125"/>
    </source>
</evidence>
<evidence type="ECO:0000313" key="10">
    <source>
        <dbReference type="Proteomes" id="UP000663879"/>
    </source>
</evidence>
<evidence type="ECO:0000256" key="3">
    <source>
        <dbReference type="ARBA" id="ARBA00023015"/>
    </source>
</evidence>
<dbReference type="SMART" id="SM01267">
    <property type="entry name" value="LAG1_DNAbind"/>
    <property type="match status" value="1"/>
</dbReference>
<evidence type="ECO:0000256" key="2">
    <source>
        <dbReference type="ARBA" id="ARBA00009704"/>
    </source>
</evidence>
<accession>A0A814AHN2</accession>
<dbReference type="InterPro" id="IPR037095">
    <property type="entry name" value="RBP-J/Cbf11_DNA-bd_sf"/>
</dbReference>
<sequence>MKKFNETLIEETMMDNDELDIENISDVEEDEQTLEDKCLKRKSSFLEEEFRKNIFLNNYLNGGEEIPMDLSSKKCRSNYYSVAAAAAMAAVAALSGNKQIPESHSSSSSTSSSCSTCESPSPSSSSTGFSSTFSVSSISPPSPPIVPPPSFLNLPNKPHPLLPYFFSNSFNFATTFPNGFHLAQQCFQQSNNLTIQNQFKETNSTKPKFNPIKNMSMNKSDSKFDVNLMRKYLQDPKDISVLIIHAKVAQKSYGNEKRFFCPPPCVYLKGNIWRTNNSKNVNCVTNSKIKNEQQQQSQSNVCTFIGISNTERELQPLVFDNKNFAAAKTMFVSDSDKRKHFKLVLRAYYKSGVEIGSFFSNSIKVISKPSKKKQSVKNSDLCIASGTRVALFNRLRSQTVSTRYLFCENGVFYASAYQWGSFIMYLIDDRGCENDEFIVKDGYIHYGATVKLVCSISGMALPKLIIRKVDKSQVVLDACDAVSQLHKCAFYIKDSDDMYLCLSQDKIIQFQATVCPKEHNRAIINDGACWTIISTDEAKYSWYESMGPSNEPITPIPTVYNLKQTNENENLLLELKGENFNSNLKIWLDDIECETIFKCSTNIKCIVPMKNNESDKKHKVSILLVRHSDGVIYNTGFHYTFNNSIRNDFQKYEESLKDSSSSSSSLVYFPKLSKKEYVKKSIVHKHSSKIGEGDNSSRKCNYCSVTYSSKSTTSMKNHLEFQHNIKEERSESDDELDDILEKQHNKKVKTSFNNSEEFLLEF</sequence>
<dbReference type="EMBL" id="CAJNOC010002105">
    <property type="protein sequence ID" value="CAF0912716.1"/>
    <property type="molecule type" value="Genomic_DNA"/>
</dbReference>
<dbReference type="GO" id="GO:0000978">
    <property type="term" value="F:RNA polymerase II cis-regulatory region sequence-specific DNA binding"/>
    <property type="evidence" value="ECO:0007669"/>
    <property type="project" value="InterPro"/>
</dbReference>
<evidence type="ECO:0000256" key="6">
    <source>
        <dbReference type="ARBA" id="ARBA00023242"/>
    </source>
</evidence>
<gene>
    <name evidence="9" type="ORF">OXX778_LOCUS11987</name>
</gene>
<dbReference type="InterPro" id="IPR040159">
    <property type="entry name" value="CLS_fam"/>
</dbReference>
<evidence type="ECO:0000313" key="9">
    <source>
        <dbReference type="EMBL" id="CAF0912716.1"/>
    </source>
</evidence>
<dbReference type="Gene3D" id="2.60.40.1450">
    <property type="entry name" value="LAG1, DNA binding domain"/>
    <property type="match status" value="1"/>
</dbReference>
<evidence type="ECO:0000259" key="8">
    <source>
        <dbReference type="SMART" id="SM01268"/>
    </source>
</evidence>
<dbReference type="InterPro" id="IPR015350">
    <property type="entry name" value="Beta-trefoil_DNA-bd_dom"/>
</dbReference>
<feature type="domain" description="Beta-trefoil DNA-binding" evidence="8">
    <location>
        <begin position="381"/>
        <end position="530"/>
    </location>
</feature>
<keyword evidence="10" id="KW-1185">Reference proteome</keyword>
<dbReference type="InterPro" id="IPR015351">
    <property type="entry name" value="RBP-J/Cbf11/Cbf12_DNA-bd"/>
</dbReference>
<dbReference type="AlphaFoldDB" id="A0A814AHN2"/>
<dbReference type="GO" id="GO:0001228">
    <property type="term" value="F:DNA-binding transcription activator activity, RNA polymerase II-specific"/>
    <property type="evidence" value="ECO:0007669"/>
    <property type="project" value="InterPro"/>
</dbReference>
<keyword evidence="5" id="KW-0804">Transcription</keyword>
<dbReference type="PANTHER" id="PTHR10665">
    <property type="entry name" value="RECOMBINING BINDING PROTEIN SUPPRESSOR OF HAIRLESS"/>
    <property type="match status" value="1"/>
</dbReference>
<dbReference type="SUPFAM" id="SSF110217">
    <property type="entry name" value="DNA-binding protein LAG-1 (CSL)"/>
    <property type="match status" value="1"/>
</dbReference>
<comment type="subcellular location">
    <subcellularLocation>
        <location evidence="1">Nucleus</location>
    </subcellularLocation>
</comment>
<comment type="caution">
    <text evidence="9">The sequence shown here is derived from an EMBL/GenBank/DDBJ whole genome shotgun (WGS) entry which is preliminary data.</text>
</comment>
<evidence type="ECO:0000259" key="7">
    <source>
        <dbReference type="SMART" id="SM01267"/>
    </source>
</evidence>
<dbReference type="Pfam" id="PF20144">
    <property type="entry name" value="TIG_SUH"/>
    <property type="match status" value="1"/>
</dbReference>
<keyword evidence="3" id="KW-0805">Transcription regulation</keyword>
<dbReference type="Gene3D" id="2.80.10.50">
    <property type="match status" value="1"/>
</dbReference>
<evidence type="ECO:0000256" key="5">
    <source>
        <dbReference type="ARBA" id="ARBA00023163"/>
    </source>
</evidence>
<dbReference type="InterPro" id="IPR036358">
    <property type="entry name" value="BTD_sf"/>
</dbReference>